<dbReference type="InterPro" id="IPR015422">
    <property type="entry name" value="PyrdxlP-dep_Trfase_small"/>
</dbReference>
<dbReference type="Gene3D" id="3.40.640.10">
    <property type="entry name" value="Type I PLP-dependent aspartate aminotransferase-like (Major domain)"/>
    <property type="match status" value="1"/>
</dbReference>
<dbReference type="Gene3D" id="3.90.1150.10">
    <property type="entry name" value="Aspartate Aminotransferase, domain 1"/>
    <property type="match status" value="1"/>
</dbReference>
<keyword evidence="5" id="KW-1185">Reference proteome</keyword>
<dbReference type="InterPro" id="IPR015421">
    <property type="entry name" value="PyrdxlP-dep_Trfase_major"/>
</dbReference>
<dbReference type="EC" id="5.4.3.8" evidence="4"/>
<dbReference type="AlphaFoldDB" id="A0A0D8HE94"/>
<dbReference type="GO" id="GO:0042286">
    <property type="term" value="F:glutamate-1-semialdehyde 2,1-aminomutase activity"/>
    <property type="evidence" value="ECO:0007669"/>
    <property type="project" value="UniProtKB-EC"/>
</dbReference>
<reference evidence="4 5" key="1">
    <citation type="submission" date="2015-01" db="EMBL/GenBank/DDBJ databases">
        <title>Draft genome of the acidophilic iron oxidizer Acidithrix ferrooxidans strain Py-F3.</title>
        <authorList>
            <person name="Poehlein A."/>
            <person name="Eisen S."/>
            <person name="Schloemann M."/>
            <person name="Johnson B.D."/>
            <person name="Daniel R."/>
            <person name="Muehling M."/>
        </authorList>
    </citation>
    <scope>NUCLEOTIDE SEQUENCE [LARGE SCALE GENOMIC DNA]</scope>
    <source>
        <strain evidence="4 5">Py-F3</strain>
    </source>
</reference>
<protein>
    <submittedName>
        <fullName evidence="4">Glutamate-1-semialdehyde 2,1-aminomutase 1</fullName>
        <ecNumber evidence="4">5.4.3.8</ecNumber>
    </submittedName>
</protein>
<dbReference type="InterPro" id="IPR015424">
    <property type="entry name" value="PyrdxlP-dep_Trfase"/>
</dbReference>
<dbReference type="PATRIC" id="fig|1280514.3.peg.4001"/>
<dbReference type="NCBIfam" id="NF005453">
    <property type="entry name" value="PRK07046.1"/>
    <property type="match status" value="1"/>
</dbReference>
<gene>
    <name evidence="4" type="primary">hemL1</name>
    <name evidence="4" type="ORF">AXFE_30230</name>
</gene>
<dbReference type="GO" id="GO:0030170">
    <property type="term" value="F:pyridoxal phosphate binding"/>
    <property type="evidence" value="ECO:0007669"/>
    <property type="project" value="InterPro"/>
</dbReference>
<comment type="similarity">
    <text evidence="3">Belongs to the class-III pyridoxal-phosphate-dependent aminotransferase family.</text>
</comment>
<comment type="cofactor">
    <cofactor evidence="1">
        <name>pyridoxal 5'-phosphate</name>
        <dbReference type="ChEBI" id="CHEBI:597326"/>
    </cofactor>
</comment>
<organism evidence="4 5">
    <name type="scientific">Acidithrix ferrooxidans</name>
    <dbReference type="NCBI Taxonomy" id="1280514"/>
    <lineage>
        <taxon>Bacteria</taxon>
        <taxon>Bacillati</taxon>
        <taxon>Actinomycetota</taxon>
        <taxon>Acidimicrobiia</taxon>
        <taxon>Acidimicrobiales</taxon>
        <taxon>Acidimicrobiaceae</taxon>
        <taxon>Acidithrix</taxon>
    </lineage>
</organism>
<dbReference type="PANTHER" id="PTHR43713">
    <property type="entry name" value="GLUTAMATE-1-SEMIALDEHYDE 2,1-AMINOMUTASE"/>
    <property type="match status" value="1"/>
</dbReference>
<dbReference type="SUPFAM" id="SSF53383">
    <property type="entry name" value="PLP-dependent transferases"/>
    <property type="match status" value="1"/>
</dbReference>
<dbReference type="STRING" id="1280514.AXFE_30230"/>
<evidence type="ECO:0000256" key="3">
    <source>
        <dbReference type="RuleBase" id="RU003560"/>
    </source>
</evidence>
<dbReference type="Proteomes" id="UP000032360">
    <property type="component" value="Unassembled WGS sequence"/>
</dbReference>
<dbReference type="Pfam" id="PF00202">
    <property type="entry name" value="Aminotran_3"/>
    <property type="match status" value="1"/>
</dbReference>
<evidence type="ECO:0000256" key="1">
    <source>
        <dbReference type="ARBA" id="ARBA00001933"/>
    </source>
</evidence>
<keyword evidence="2 3" id="KW-0663">Pyridoxal phosphate</keyword>
<evidence type="ECO:0000313" key="5">
    <source>
        <dbReference type="Proteomes" id="UP000032360"/>
    </source>
</evidence>
<keyword evidence="4" id="KW-0413">Isomerase</keyword>
<dbReference type="RefSeq" id="WP_082058796.1">
    <property type="nucleotide sequence ID" value="NZ_JXYS01000098.1"/>
</dbReference>
<accession>A0A0D8HE94</accession>
<dbReference type="GO" id="GO:0008483">
    <property type="term" value="F:transaminase activity"/>
    <property type="evidence" value="ECO:0007669"/>
    <property type="project" value="InterPro"/>
</dbReference>
<dbReference type="InterPro" id="IPR005814">
    <property type="entry name" value="Aminotrans_3"/>
</dbReference>
<proteinExistence type="inferred from homology"/>
<name>A0A0D8HE94_9ACTN</name>
<dbReference type="OrthoDB" id="9801052at2"/>
<evidence type="ECO:0000256" key="2">
    <source>
        <dbReference type="ARBA" id="ARBA00022898"/>
    </source>
</evidence>
<dbReference type="EMBL" id="JXYS01000098">
    <property type="protein sequence ID" value="KJF16117.1"/>
    <property type="molecule type" value="Genomic_DNA"/>
</dbReference>
<sequence>MVGSKRILNREHLRGLIAEQEVQFYDRTANSRALFEESSKVLLGGVPMSWMNKWIGGYPVFFKSATANRIFDVDSREYIDFCLGDTGAMAGHSPLSTVSAITQRIGLLGGITTMLPSADSVLVGKNLSERFGLDLWQFTLSATDANRFVVRLARQITGRGKVMVFSYCYHGTVDETFVVLEDGVTRSRAGNVGPSVDPSSTTVAVEFNDLDGVKKALATGEIACILMEPAMTNIGIVLPEDGFVKSVIEAAHEVGSLVVIDETHTFSAGWGGCTREWDLHPDFLTIGKSLGGGVPFGAFGITTEVAERINSQTGVDYVDTGGIGGTLAGNALSLAAARATLLEVFTKETQEAMNALSAQFASGVQRVIDGADLPWTISTLGARSEYRFTPVLPVSGGESAASADEDLDTYMHLFMANRGILMTPFHNMALMSPKTTLEDVLFHGQVFEEAVSAIAWI</sequence>
<comment type="caution">
    <text evidence="4">The sequence shown here is derived from an EMBL/GenBank/DDBJ whole genome shotgun (WGS) entry which is preliminary data.</text>
</comment>
<dbReference type="PANTHER" id="PTHR43713:SF3">
    <property type="entry name" value="GLUTAMATE-1-SEMIALDEHYDE 2,1-AMINOMUTASE 1, CHLOROPLASTIC-RELATED"/>
    <property type="match status" value="1"/>
</dbReference>
<evidence type="ECO:0000313" key="4">
    <source>
        <dbReference type="EMBL" id="KJF16117.1"/>
    </source>
</evidence>